<dbReference type="GeneID" id="10822699"/>
<evidence type="ECO:0000313" key="8">
    <source>
        <dbReference type="EMBL" id="AEH60928.1"/>
    </source>
</evidence>
<reference evidence="8" key="1">
    <citation type="submission" date="2010-07" db="EMBL/GenBank/DDBJ databases">
        <title>The complete genome of Methanosalsum zhilinae DSM 4017.</title>
        <authorList>
            <consortium name="US DOE Joint Genome Institute (JGI-PGF)"/>
            <person name="Lucas S."/>
            <person name="Copeland A."/>
            <person name="Lapidus A."/>
            <person name="Glavina del Rio T."/>
            <person name="Dalin E."/>
            <person name="Tice H."/>
            <person name="Bruce D."/>
            <person name="Goodwin L."/>
            <person name="Pitluck S."/>
            <person name="Kyrpides N."/>
            <person name="Mavromatis K."/>
            <person name="Ovchinnikova G."/>
            <person name="Daligault H."/>
            <person name="Detter J.C."/>
            <person name="Han C."/>
            <person name="Tapia R."/>
            <person name="Larimer F."/>
            <person name="Land M."/>
            <person name="Hauser L."/>
            <person name="Markowitz V."/>
            <person name="Cheng J.-F."/>
            <person name="Hugenholtz P."/>
            <person name="Woyke T."/>
            <person name="Wu D."/>
            <person name="Spring S."/>
            <person name="Schueler E."/>
            <person name="Brambilla E."/>
            <person name="Klenk H.-P."/>
            <person name="Eisen J.A."/>
        </authorList>
    </citation>
    <scope>NUCLEOTIDE SEQUENCE</scope>
    <source>
        <strain evidence="8">DSM 4017</strain>
    </source>
</reference>
<feature type="transmembrane region" description="Helical" evidence="6">
    <location>
        <begin position="43"/>
        <end position="62"/>
    </location>
</feature>
<feature type="transmembrane region" description="Helical" evidence="6">
    <location>
        <begin position="74"/>
        <end position="93"/>
    </location>
</feature>
<protein>
    <submittedName>
        <fullName evidence="8">Major facilitator superfamily MFS_1</fullName>
    </submittedName>
</protein>
<dbReference type="KEGG" id="mzh:Mzhil_1072"/>
<dbReference type="InterPro" id="IPR036259">
    <property type="entry name" value="MFS_trans_sf"/>
</dbReference>
<dbReference type="SUPFAM" id="SSF103473">
    <property type="entry name" value="MFS general substrate transporter"/>
    <property type="match status" value="1"/>
</dbReference>
<dbReference type="PANTHER" id="PTHR43124">
    <property type="entry name" value="PURINE EFFLUX PUMP PBUE"/>
    <property type="match status" value="1"/>
</dbReference>
<dbReference type="EMBL" id="CP002101">
    <property type="protein sequence ID" value="AEH60928.1"/>
    <property type="molecule type" value="Genomic_DNA"/>
</dbReference>
<evidence type="ECO:0000256" key="2">
    <source>
        <dbReference type="ARBA" id="ARBA00022475"/>
    </source>
</evidence>
<dbReference type="GO" id="GO:0022857">
    <property type="term" value="F:transmembrane transporter activity"/>
    <property type="evidence" value="ECO:0007669"/>
    <property type="project" value="InterPro"/>
</dbReference>
<dbReference type="RefSeq" id="WP_013898366.1">
    <property type="nucleotide sequence ID" value="NC_015676.1"/>
</dbReference>
<feature type="transmembrane region" description="Helical" evidence="6">
    <location>
        <begin position="332"/>
        <end position="354"/>
    </location>
</feature>
<name>F7XLZ7_METZD</name>
<comment type="subcellular location">
    <subcellularLocation>
        <location evidence="1">Cell membrane</location>
        <topology evidence="1">Multi-pass membrane protein</topology>
    </subcellularLocation>
</comment>
<evidence type="ECO:0000313" key="9">
    <source>
        <dbReference type="Proteomes" id="UP000006622"/>
    </source>
</evidence>
<feature type="transmembrane region" description="Helical" evidence="6">
    <location>
        <begin position="136"/>
        <end position="157"/>
    </location>
</feature>
<feature type="transmembrane region" description="Helical" evidence="6">
    <location>
        <begin position="163"/>
        <end position="185"/>
    </location>
</feature>
<dbReference type="InterPro" id="IPR050189">
    <property type="entry name" value="MFS_Efflux_Transporters"/>
</dbReference>
<evidence type="ECO:0000256" key="1">
    <source>
        <dbReference type="ARBA" id="ARBA00004651"/>
    </source>
</evidence>
<keyword evidence="9" id="KW-1185">Reference proteome</keyword>
<dbReference type="OrthoDB" id="117970at2157"/>
<keyword evidence="4 6" id="KW-1133">Transmembrane helix</keyword>
<proteinExistence type="predicted"/>
<keyword evidence="3 6" id="KW-0812">Transmembrane</keyword>
<feature type="transmembrane region" description="Helical" evidence="6">
    <location>
        <begin position="295"/>
        <end position="320"/>
    </location>
</feature>
<dbReference type="Proteomes" id="UP000006622">
    <property type="component" value="Chromosome"/>
</dbReference>
<keyword evidence="5 6" id="KW-0472">Membrane</keyword>
<dbReference type="InterPro" id="IPR020846">
    <property type="entry name" value="MFS_dom"/>
</dbReference>
<evidence type="ECO:0000256" key="5">
    <source>
        <dbReference type="ARBA" id="ARBA00023136"/>
    </source>
</evidence>
<dbReference type="PANTHER" id="PTHR43124:SF3">
    <property type="entry name" value="CHLORAMPHENICOL EFFLUX PUMP RV0191"/>
    <property type="match status" value="1"/>
</dbReference>
<dbReference type="Gene3D" id="1.20.1250.20">
    <property type="entry name" value="MFS general substrate transporter like domains"/>
    <property type="match status" value="1"/>
</dbReference>
<feature type="transmembrane region" description="Helical" evidence="6">
    <location>
        <begin position="269"/>
        <end position="289"/>
    </location>
</feature>
<feature type="transmembrane region" description="Helical" evidence="6">
    <location>
        <begin position="99"/>
        <end position="124"/>
    </location>
</feature>
<dbReference type="PROSITE" id="PS50850">
    <property type="entry name" value="MFS"/>
    <property type="match status" value="1"/>
</dbReference>
<evidence type="ECO:0000256" key="3">
    <source>
        <dbReference type="ARBA" id="ARBA00022692"/>
    </source>
</evidence>
<dbReference type="PRINTS" id="PR01036">
    <property type="entry name" value="TCRTETB"/>
</dbReference>
<dbReference type="HOGENOM" id="CLU_001265_10_6_2"/>
<dbReference type="CDD" id="cd17473">
    <property type="entry name" value="MFS_arabinose_efflux_permease_like"/>
    <property type="match status" value="1"/>
</dbReference>
<feature type="transmembrane region" description="Helical" evidence="6">
    <location>
        <begin position="7"/>
        <end position="31"/>
    </location>
</feature>
<dbReference type="STRING" id="679901.Mzhil_1072"/>
<gene>
    <name evidence="8" type="ordered locus">Mzhil_1072</name>
</gene>
<evidence type="ECO:0000256" key="6">
    <source>
        <dbReference type="SAM" id="Phobius"/>
    </source>
</evidence>
<dbReference type="InterPro" id="IPR011701">
    <property type="entry name" value="MFS"/>
</dbReference>
<keyword evidence="2" id="KW-1003">Cell membrane</keyword>
<sequence length="390" mass="42639" precursor="true">MKLINDPLIPIFSIIAFFGMAGGALLGPALPLMVEPLETTTKTVGWIMGIYTLSTAISMLVFGMVTDQIGRKRILVPCLLINGIAGFACYFAPNITILLILRFIQGIGIAGMIPIAMTMIGELYEGLDRVHAMGRISITTSLGAISAPLIGGSMAVVSWNYPFLFYALTIPLAIFVMFILPETNLAPIKKKRMFSKMFSIIKDIKIFSIMFLCFVTFFLLFTIVIYIPFILINIYGFTAQKAGLVIGIQGISMVMAASQAKMLSARFQFSTLVFVGFLFMGLAILGMGVSDSLNLIYLLLLIFGIGFGITQPMLSAWITYASPKNMMGSTVLIFNTMKYIGQTAAPAILGPILMRTDFSTIFILSSVLGFFVVVSTLYARKKSDLFESLN</sequence>
<organism evidence="8 9">
    <name type="scientific">Methanosalsum zhilinae (strain DSM 4017 / NBRC 107636 / OCM 62 / WeN5)</name>
    <name type="common">Methanohalophilus zhilinae</name>
    <dbReference type="NCBI Taxonomy" id="679901"/>
    <lineage>
        <taxon>Archaea</taxon>
        <taxon>Methanobacteriati</taxon>
        <taxon>Methanobacteriota</taxon>
        <taxon>Stenosarchaea group</taxon>
        <taxon>Methanomicrobia</taxon>
        <taxon>Methanosarcinales</taxon>
        <taxon>Methanosarcinaceae</taxon>
        <taxon>Methanosalsum</taxon>
    </lineage>
</organism>
<dbReference type="Pfam" id="PF07690">
    <property type="entry name" value="MFS_1"/>
    <property type="match status" value="1"/>
</dbReference>
<dbReference type="AlphaFoldDB" id="F7XLZ7"/>
<evidence type="ECO:0000259" key="7">
    <source>
        <dbReference type="PROSITE" id="PS50850"/>
    </source>
</evidence>
<feature type="transmembrane region" description="Helical" evidence="6">
    <location>
        <begin position="360"/>
        <end position="379"/>
    </location>
</feature>
<feature type="transmembrane region" description="Helical" evidence="6">
    <location>
        <begin position="206"/>
        <end position="232"/>
    </location>
</feature>
<feature type="domain" description="Major facilitator superfamily (MFS) profile" evidence="7">
    <location>
        <begin position="8"/>
        <end position="384"/>
    </location>
</feature>
<feature type="transmembrane region" description="Helical" evidence="6">
    <location>
        <begin position="238"/>
        <end position="257"/>
    </location>
</feature>
<dbReference type="GO" id="GO:0005886">
    <property type="term" value="C:plasma membrane"/>
    <property type="evidence" value="ECO:0007669"/>
    <property type="project" value="UniProtKB-SubCell"/>
</dbReference>
<accession>F7XLZ7</accession>
<evidence type="ECO:0000256" key="4">
    <source>
        <dbReference type="ARBA" id="ARBA00022989"/>
    </source>
</evidence>